<evidence type="ECO:0000256" key="4">
    <source>
        <dbReference type="ARBA" id="ARBA00022552"/>
    </source>
</evidence>
<dbReference type="InterPro" id="IPR029028">
    <property type="entry name" value="Alpha/beta_knot_MTases"/>
</dbReference>
<keyword evidence="9" id="KW-0694">RNA-binding</keyword>
<dbReference type="CDD" id="cd18088">
    <property type="entry name" value="Nep1-like"/>
    <property type="match status" value="1"/>
</dbReference>
<evidence type="ECO:0000256" key="5">
    <source>
        <dbReference type="ARBA" id="ARBA00022603"/>
    </source>
</evidence>
<dbReference type="Gene3D" id="3.40.1280.10">
    <property type="match status" value="1"/>
</dbReference>
<dbReference type="GO" id="GO:0070475">
    <property type="term" value="P:rRNA base methylation"/>
    <property type="evidence" value="ECO:0007669"/>
    <property type="project" value="InterPro"/>
</dbReference>
<dbReference type="Gramene" id="Kaladp0095s0150.1.v1.1">
    <property type="protein sequence ID" value="Kaladp0095s0150.1.v1.1"/>
    <property type="gene ID" value="Kaladp0095s0150.v1.1"/>
</dbReference>
<dbReference type="FunFam" id="3.40.1280.10:FF:000003">
    <property type="entry name" value="Ribosomal RNA small subunit methyltransferase"/>
    <property type="match status" value="1"/>
</dbReference>
<keyword evidence="13" id="KW-1185">Reference proteome</keyword>
<dbReference type="GO" id="GO:0019843">
    <property type="term" value="F:rRNA binding"/>
    <property type="evidence" value="ECO:0007669"/>
    <property type="project" value="UniProtKB-KW"/>
</dbReference>
<dbReference type="SUPFAM" id="SSF75217">
    <property type="entry name" value="alpha/beta knot"/>
    <property type="match status" value="1"/>
</dbReference>
<keyword evidence="8" id="KW-0699">rRNA-binding</keyword>
<keyword evidence="6" id="KW-0808">Transferase</keyword>
<keyword evidence="10" id="KW-0539">Nucleus</keyword>
<keyword evidence="7" id="KW-0949">S-adenosyl-L-methionine</keyword>
<keyword evidence="4" id="KW-0698">rRNA processing</keyword>
<evidence type="ECO:0000313" key="13">
    <source>
        <dbReference type="Proteomes" id="UP000594263"/>
    </source>
</evidence>
<proteinExistence type="inferred from homology"/>
<dbReference type="EnsemblPlants" id="Kaladp0095s0150.1.v1.1">
    <property type="protein sequence ID" value="Kaladp0095s0150.1.v1.1"/>
    <property type="gene ID" value="Kaladp0095s0150.v1.1"/>
</dbReference>
<dbReference type="PANTHER" id="PTHR12636">
    <property type="entry name" value="NEP1/MRA1"/>
    <property type="match status" value="1"/>
</dbReference>
<evidence type="ECO:0000256" key="11">
    <source>
        <dbReference type="SAM" id="MobiDB-lite"/>
    </source>
</evidence>
<evidence type="ECO:0000256" key="8">
    <source>
        <dbReference type="ARBA" id="ARBA00022730"/>
    </source>
</evidence>
<evidence type="ECO:0000256" key="1">
    <source>
        <dbReference type="ARBA" id="ARBA00004604"/>
    </source>
</evidence>
<name>A0A7N1A692_KALFE</name>
<keyword evidence="3" id="KW-0690">Ribosome biogenesis</keyword>
<evidence type="ECO:0000256" key="3">
    <source>
        <dbReference type="ARBA" id="ARBA00022517"/>
    </source>
</evidence>
<accession>A0A7N1A692</accession>
<dbReference type="AlphaFoldDB" id="A0A7N1A692"/>
<reference evidence="12" key="1">
    <citation type="submission" date="2021-01" db="UniProtKB">
        <authorList>
            <consortium name="EnsemblPlants"/>
        </authorList>
    </citation>
    <scope>IDENTIFICATION</scope>
</reference>
<evidence type="ECO:0008006" key="14">
    <source>
        <dbReference type="Google" id="ProtNLM"/>
    </source>
</evidence>
<protein>
    <recommendedName>
        <fullName evidence="14">Ribosomal RNA small subunit methyltransferase NEP1</fullName>
    </recommendedName>
</protein>
<evidence type="ECO:0000256" key="7">
    <source>
        <dbReference type="ARBA" id="ARBA00022691"/>
    </source>
</evidence>
<evidence type="ECO:0000313" key="12">
    <source>
        <dbReference type="EnsemblPlants" id="Kaladp0095s0150.1.v1.1"/>
    </source>
</evidence>
<feature type="compositionally biased region" description="Basic and acidic residues" evidence="11">
    <location>
        <begin position="52"/>
        <end position="62"/>
    </location>
</feature>
<evidence type="ECO:0000256" key="10">
    <source>
        <dbReference type="ARBA" id="ARBA00023242"/>
    </source>
</evidence>
<feature type="compositionally biased region" description="Low complexity" evidence="11">
    <location>
        <begin position="1"/>
        <end position="14"/>
    </location>
</feature>
<sequence>MSSASSTSTNSPLSILELTSGFHFRRRSGRPDEVNFRRMGRPYGVKGKKRKNNEPQNEREASPDDEFIEQGDHPHAAKIQKTAASGNDEAGENGAVADQLPGIPLEPQDPTNNKNGVIFVLEKASLEVAKVGKGYQLLSAEDHTNFLKKNNKNPADYRPDIVHQALLTIVDSPLNKAGRLRAVYVRTQKGVLFEVKPNVRLPRTYKRFAGIMLQLLQKLSITAASKREKLLRVIKNPVTQYLPTNSRKIGFSISSQKSVTMSNYMNTVGNDENLVFVVGAMAHGKIDQEYTDDYVSISDYPLSAAWCIAEVCMAVQSKWKIH</sequence>
<dbReference type="InterPro" id="IPR029026">
    <property type="entry name" value="tRNA_m1G_MTases_N"/>
</dbReference>
<evidence type="ECO:0000256" key="9">
    <source>
        <dbReference type="ARBA" id="ARBA00022884"/>
    </source>
</evidence>
<organism evidence="12 13">
    <name type="scientific">Kalanchoe fedtschenkoi</name>
    <name type="common">Lavender scallops</name>
    <name type="synonym">South American air plant</name>
    <dbReference type="NCBI Taxonomy" id="63787"/>
    <lineage>
        <taxon>Eukaryota</taxon>
        <taxon>Viridiplantae</taxon>
        <taxon>Streptophyta</taxon>
        <taxon>Embryophyta</taxon>
        <taxon>Tracheophyta</taxon>
        <taxon>Spermatophyta</taxon>
        <taxon>Magnoliopsida</taxon>
        <taxon>eudicotyledons</taxon>
        <taxon>Gunneridae</taxon>
        <taxon>Pentapetalae</taxon>
        <taxon>Saxifragales</taxon>
        <taxon>Crassulaceae</taxon>
        <taxon>Kalanchoe</taxon>
    </lineage>
</organism>
<evidence type="ECO:0000256" key="6">
    <source>
        <dbReference type="ARBA" id="ARBA00022679"/>
    </source>
</evidence>
<dbReference type="InterPro" id="IPR005304">
    <property type="entry name" value="Rbsml_bgen_MeTrfase_EMG1/NEP1"/>
</dbReference>
<feature type="region of interest" description="Disordered" evidence="11">
    <location>
        <begin position="83"/>
        <end position="111"/>
    </location>
</feature>
<keyword evidence="5" id="KW-0489">Methyltransferase</keyword>
<dbReference type="GO" id="GO:0032040">
    <property type="term" value="C:small-subunit processome"/>
    <property type="evidence" value="ECO:0007669"/>
    <property type="project" value="TreeGrafter"/>
</dbReference>
<evidence type="ECO:0000256" key="2">
    <source>
        <dbReference type="ARBA" id="ARBA00008115"/>
    </source>
</evidence>
<comment type="subcellular location">
    <subcellularLocation>
        <location evidence="1">Nucleus</location>
        <location evidence="1">Nucleolus</location>
    </subcellularLocation>
</comment>
<dbReference type="Proteomes" id="UP000594263">
    <property type="component" value="Unplaced"/>
</dbReference>
<comment type="similarity">
    <text evidence="2">Belongs to the class IV-like SAM-binding methyltransferase superfamily. RNA methyltransferase NEP1 family.</text>
</comment>
<dbReference type="GO" id="GO:0070037">
    <property type="term" value="F:rRNA (pseudouridine) methyltransferase activity"/>
    <property type="evidence" value="ECO:0007669"/>
    <property type="project" value="InterPro"/>
</dbReference>
<dbReference type="PANTHER" id="PTHR12636:SF5">
    <property type="entry name" value="RIBOSOMAL RNA SMALL SUBUNIT METHYLTRANSFERASE NEP1"/>
    <property type="match status" value="1"/>
</dbReference>
<dbReference type="OMA" id="SAYTDDQ"/>
<dbReference type="Pfam" id="PF03587">
    <property type="entry name" value="EMG1"/>
    <property type="match status" value="1"/>
</dbReference>
<feature type="region of interest" description="Disordered" evidence="11">
    <location>
        <begin position="1"/>
        <end position="69"/>
    </location>
</feature>